<dbReference type="GO" id="GO:0005737">
    <property type="term" value="C:cytoplasm"/>
    <property type="evidence" value="ECO:0007669"/>
    <property type="project" value="TreeGrafter"/>
</dbReference>
<dbReference type="OrthoDB" id="9803010at2"/>
<reference evidence="3" key="1">
    <citation type="submission" date="2016-10" db="EMBL/GenBank/DDBJ databases">
        <authorList>
            <person name="Varghese N."/>
            <person name="Submissions S."/>
        </authorList>
    </citation>
    <scope>NUCLEOTIDE SEQUENCE [LARGE SCALE GENOMIC DNA]</scope>
    <source>
        <strain evidence="3">Nm71</strain>
    </source>
</reference>
<dbReference type="InterPro" id="IPR051783">
    <property type="entry name" value="NAD(P)-dependent_oxidoreduct"/>
</dbReference>
<dbReference type="AlphaFoldDB" id="A0A1I0FSH3"/>
<dbReference type="GO" id="GO:0004029">
    <property type="term" value="F:aldehyde dehydrogenase (NAD+) activity"/>
    <property type="evidence" value="ECO:0007669"/>
    <property type="project" value="TreeGrafter"/>
</dbReference>
<evidence type="ECO:0000313" key="2">
    <source>
        <dbReference type="EMBL" id="SET61117.1"/>
    </source>
</evidence>
<dbReference type="Gene3D" id="3.40.50.720">
    <property type="entry name" value="NAD(P)-binding Rossmann-like Domain"/>
    <property type="match status" value="1"/>
</dbReference>
<dbReference type="EMBL" id="FOIA01000044">
    <property type="protein sequence ID" value="SET61117.1"/>
    <property type="molecule type" value="Genomic_DNA"/>
</dbReference>
<dbReference type="CDD" id="cd05228">
    <property type="entry name" value="AR_FR_like_1_SDR_e"/>
    <property type="match status" value="1"/>
</dbReference>
<evidence type="ECO:0000313" key="3">
    <source>
        <dbReference type="Proteomes" id="UP000199345"/>
    </source>
</evidence>
<dbReference type="PANTHER" id="PTHR48079:SF6">
    <property type="entry name" value="NAD(P)-BINDING DOMAIN-CONTAINING PROTEIN-RELATED"/>
    <property type="match status" value="1"/>
</dbReference>
<feature type="domain" description="NAD-dependent epimerase/dehydratase" evidence="1">
    <location>
        <begin position="7"/>
        <end position="229"/>
    </location>
</feature>
<dbReference type="Proteomes" id="UP000199345">
    <property type="component" value="Unassembled WGS sequence"/>
</dbReference>
<dbReference type="RefSeq" id="WP_090661600.1">
    <property type="nucleotide sequence ID" value="NZ_FOIA01000044.1"/>
</dbReference>
<dbReference type="InterPro" id="IPR036291">
    <property type="entry name" value="NAD(P)-bd_dom_sf"/>
</dbReference>
<dbReference type="Pfam" id="PF01370">
    <property type="entry name" value="Epimerase"/>
    <property type="match status" value="1"/>
</dbReference>
<dbReference type="InterPro" id="IPR001509">
    <property type="entry name" value="Epimerase_deHydtase"/>
</dbReference>
<evidence type="ECO:0000259" key="1">
    <source>
        <dbReference type="Pfam" id="PF01370"/>
    </source>
</evidence>
<keyword evidence="3" id="KW-1185">Reference proteome</keyword>
<accession>A0A1I0FSH3</accession>
<dbReference type="SUPFAM" id="SSF51735">
    <property type="entry name" value="NAD(P)-binding Rossmann-fold domains"/>
    <property type="match status" value="1"/>
</dbReference>
<organism evidence="2 3">
    <name type="scientific">Nitrosomonas marina</name>
    <dbReference type="NCBI Taxonomy" id="917"/>
    <lineage>
        <taxon>Bacteria</taxon>
        <taxon>Pseudomonadati</taxon>
        <taxon>Pseudomonadota</taxon>
        <taxon>Betaproteobacteria</taxon>
        <taxon>Nitrosomonadales</taxon>
        <taxon>Nitrosomonadaceae</taxon>
        <taxon>Nitrosomonas</taxon>
    </lineage>
</organism>
<dbReference type="PANTHER" id="PTHR48079">
    <property type="entry name" value="PROTEIN YEEZ"/>
    <property type="match status" value="1"/>
</dbReference>
<gene>
    <name evidence="2" type="ORF">SAMN05216326_1448</name>
</gene>
<protein>
    <submittedName>
        <fullName evidence="2">Dihydroflavonol-4-reductase</fullName>
    </submittedName>
</protein>
<name>A0A1I0FSH3_9PROT</name>
<sequence length="338" mass="37552">MSIRRSLVTGGGGFIGLHLVQQLHERGDDVRVLELPGVPLPSYVEAVRGSVCDAGIVKNALKGVQRVYHLAANPNLWAHDKNDFRRVNYEGTCMMLKEAERCDLEVFVHTSTESIFVGKSRWDTGAKVITRRPIHKLPGPYSRSKFLAEQAAVEAVENGMPVVIVAPALPVGPGDRRVTPPTRMILDFINARPPAYLECGFNLIDVRDVAAGHILAAEHGRSGDRYILGNKNLMLSELLRMIEEITGLAMPKIRIPYWAALAAGAVSEFLADYVTRNQPRAPLTGVRLARYPLYFDSEKAIQELGLPQHSVYQALADEIEWLCDEGLITRRLPMQQRV</sequence>
<proteinExistence type="predicted"/>